<feature type="region of interest" description="Disordered" evidence="5">
    <location>
        <begin position="649"/>
        <end position="680"/>
    </location>
</feature>
<feature type="compositionally biased region" description="Basic and acidic residues" evidence="5">
    <location>
        <begin position="699"/>
        <end position="740"/>
    </location>
</feature>
<keyword evidence="9" id="KW-1185">Reference proteome</keyword>
<dbReference type="PROSITE" id="PS50850">
    <property type="entry name" value="MFS"/>
    <property type="match status" value="1"/>
</dbReference>
<evidence type="ECO:0000313" key="8">
    <source>
        <dbReference type="EMBL" id="MFC4835845.1"/>
    </source>
</evidence>
<dbReference type="Pfam" id="PF00083">
    <property type="entry name" value="Sugar_tr"/>
    <property type="match status" value="1"/>
</dbReference>
<feature type="compositionally biased region" description="Basic and acidic residues" evidence="5">
    <location>
        <begin position="649"/>
        <end position="662"/>
    </location>
</feature>
<proteinExistence type="predicted"/>
<feature type="transmembrane region" description="Helical" evidence="6">
    <location>
        <begin position="321"/>
        <end position="344"/>
    </location>
</feature>
<evidence type="ECO:0000256" key="4">
    <source>
        <dbReference type="ARBA" id="ARBA00023136"/>
    </source>
</evidence>
<feature type="transmembrane region" description="Helical" evidence="6">
    <location>
        <begin position="229"/>
        <end position="246"/>
    </location>
</feature>
<feature type="compositionally biased region" description="Basic and acidic residues" evidence="5">
    <location>
        <begin position="450"/>
        <end position="471"/>
    </location>
</feature>
<reference evidence="9" key="1">
    <citation type="journal article" date="2019" name="Int. J. Syst. Evol. Microbiol.">
        <title>The Global Catalogue of Microorganisms (GCM) 10K type strain sequencing project: providing services to taxonomists for standard genome sequencing and annotation.</title>
        <authorList>
            <consortium name="The Broad Institute Genomics Platform"/>
            <consortium name="The Broad Institute Genome Sequencing Center for Infectious Disease"/>
            <person name="Wu L."/>
            <person name="Ma J."/>
        </authorList>
    </citation>
    <scope>NUCLEOTIDE SEQUENCE [LARGE SCALE GENOMIC DNA]</scope>
    <source>
        <strain evidence="9">CCUG 50347</strain>
    </source>
</reference>
<feature type="transmembrane region" description="Helical" evidence="6">
    <location>
        <begin position="107"/>
        <end position="129"/>
    </location>
</feature>
<dbReference type="RefSeq" id="WP_378015032.1">
    <property type="nucleotide sequence ID" value="NZ_JBHSIM010000051.1"/>
</dbReference>
<dbReference type="PROSITE" id="PS51257">
    <property type="entry name" value="PROKAR_LIPOPROTEIN"/>
    <property type="match status" value="1"/>
</dbReference>
<feature type="transmembrane region" description="Helical" evidence="6">
    <location>
        <begin position="49"/>
        <end position="71"/>
    </location>
</feature>
<feature type="region of interest" description="Disordered" evidence="5">
    <location>
        <begin position="693"/>
        <end position="805"/>
    </location>
</feature>
<sequence>MASRLTEADSGLGLTPGQIGVSAAIYILGACLGALVFGQLTDRFGRKKLFLATLLIYIAATVATAFSFSVWCFFLCRFITGAGIGGEYAAIHSAIDELIPARVRGRVDLLISGTYWLGAAGGAGLAILFLNESIFPADVGWRLAFGVGAVLGLVILFVRRHVPESPRWLFIHGREDEAERVVDGIERTVEAETGEELDEPGKTLRVRQRRTIPIKMIAGTAFKLYPKRAVLGIALFVGQAFLYNGITFNLGTLMSTFFGVAAAITPVFFVLFALGNFLGPLTLGRLFDSVGRKPMITLTYLGSALLTLPLAWWFVTGALTRWTFIAMVIAVFFLASAGASAAYLTVSEIFPMETRALAIAFFYAVGTAVGGITGPLLFGQLIGSNDPDLVAVAFLVGAGVMALGGLAEIAFGVRSERADLEAIAAPLTAHEAESADTTGPPGRSGQGAGRSDRPAQARRSREEAALARARAAEHRAAVHELAIASWGDAPTGSSEAAMSTDGVDRQRVEKTLAEIDDLRALEFDEQAIAQEELAFADEADGHAAGAATHRARAAEHRALAHADEAAALVAEDDGTAASHRALARAAAERSRAAAQRALAEQVLVDQQEPESDESGEVASTRDGGDELSCLGPDEVARARSAMHTAWAEVHDERSRVETDLAEGRSSAGDRTSGLQQRALAAEQHLQAAEHRAAAGITRAHREAAEQAEKRQAARAERERRADQLEERVRRRTAHRAERERHGLRRFPAGSRSVPESSVGWTECRTGRQRARPRPRDRDRGAGSVGAGRHRLARPVPPRRSAVLGPGRFGAALDAAVEEGRVRRLSRRTYGPTDGAPGAVDRDRRQT</sequence>
<gene>
    <name evidence="8" type="ORF">ACFPEL_25785</name>
</gene>
<evidence type="ECO:0000256" key="6">
    <source>
        <dbReference type="SAM" id="Phobius"/>
    </source>
</evidence>
<protein>
    <submittedName>
        <fullName evidence="8">MFS transporter</fullName>
    </submittedName>
</protein>
<evidence type="ECO:0000259" key="7">
    <source>
        <dbReference type="PROSITE" id="PS50850"/>
    </source>
</evidence>
<dbReference type="CDD" id="cd17316">
    <property type="entry name" value="MFS_SV2_like"/>
    <property type="match status" value="1"/>
</dbReference>
<dbReference type="InterPro" id="IPR005828">
    <property type="entry name" value="MFS_sugar_transport-like"/>
</dbReference>
<evidence type="ECO:0000256" key="1">
    <source>
        <dbReference type="ARBA" id="ARBA00004651"/>
    </source>
</evidence>
<name>A0ABV9RQG8_9PSEU</name>
<evidence type="ECO:0000313" key="9">
    <source>
        <dbReference type="Proteomes" id="UP001595909"/>
    </source>
</evidence>
<feature type="region of interest" description="Disordered" evidence="5">
    <location>
        <begin position="602"/>
        <end position="630"/>
    </location>
</feature>
<feature type="region of interest" description="Disordered" evidence="5">
    <location>
        <begin position="823"/>
        <end position="846"/>
    </location>
</feature>
<feature type="transmembrane region" description="Helical" evidence="6">
    <location>
        <begin position="252"/>
        <end position="274"/>
    </location>
</feature>
<feature type="domain" description="Major facilitator superfamily (MFS) profile" evidence="7">
    <location>
        <begin position="1"/>
        <end position="416"/>
    </location>
</feature>
<dbReference type="PANTHER" id="PTHR23508">
    <property type="entry name" value="CARBOXYLIC ACID TRANSPORTER PROTEIN HOMOLOG"/>
    <property type="match status" value="1"/>
</dbReference>
<feature type="transmembrane region" description="Helical" evidence="6">
    <location>
        <begin position="295"/>
        <end position="315"/>
    </location>
</feature>
<keyword evidence="4 6" id="KW-0472">Membrane</keyword>
<comment type="caution">
    <text evidence="8">The sequence shown here is derived from an EMBL/GenBank/DDBJ whole genome shotgun (WGS) entry which is preliminary data.</text>
</comment>
<evidence type="ECO:0000256" key="5">
    <source>
        <dbReference type="SAM" id="MobiDB-lite"/>
    </source>
</evidence>
<dbReference type="Gene3D" id="1.20.1250.20">
    <property type="entry name" value="MFS general substrate transporter like domains"/>
    <property type="match status" value="1"/>
</dbReference>
<organism evidence="8 9">
    <name type="scientific">Actinomycetospora chibensis</name>
    <dbReference type="NCBI Taxonomy" id="663606"/>
    <lineage>
        <taxon>Bacteria</taxon>
        <taxon>Bacillati</taxon>
        <taxon>Actinomycetota</taxon>
        <taxon>Actinomycetes</taxon>
        <taxon>Pseudonocardiales</taxon>
        <taxon>Pseudonocardiaceae</taxon>
        <taxon>Actinomycetospora</taxon>
    </lineage>
</organism>
<feature type="transmembrane region" description="Helical" evidence="6">
    <location>
        <begin position="390"/>
        <end position="411"/>
    </location>
</feature>
<comment type="subcellular location">
    <subcellularLocation>
        <location evidence="1">Cell membrane</location>
        <topology evidence="1">Multi-pass membrane protein</topology>
    </subcellularLocation>
</comment>
<dbReference type="InterPro" id="IPR020846">
    <property type="entry name" value="MFS_dom"/>
</dbReference>
<dbReference type="InterPro" id="IPR036259">
    <property type="entry name" value="MFS_trans_sf"/>
</dbReference>
<dbReference type="SUPFAM" id="SSF103473">
    <property type="entry name" value="MFS general substrate transporter"/>
    <property type="match status" value="1"/>
</dbReference>
<feature type="transmembrane region" description="Helical" evidence="6">
    <location>
        <begin position="141"/>
        <end position="158"/>
    </location>
</feature>
<feature type="transmembrane region" description="Helical" evidence="6">
    <location>
        <begin position="19"/>
        <end position="37"/>
    </location>
</feature>
<evidence type="ECO:0000256" key="2">
    <source>
        <dbReference type="ARBA" id="ARBA00022692"/>
    </source>
</evidence>
<dbReference type="EMBL" id="JBHSIM010000051">
    <property type="protein sequence ID" value="MFC4835845.1"/>
    <property type="molecule type" value="Genomic_DNA"/>
</dbReference>
<accession>A0ABV9RQG8</accession>
<keyword evidence="2 6" id="KW-0812">Transmembrane</keyword>
<evidence type="ECO:0000256" key="3">
    <source>
        <dbReference type="ARBA" id="ARBA00022989"/>
    </source>
</evidence>
<dbReference type="PANTHER" id="PTHR23508:SF10">
    <property type="entry name" value="CARBOXYLIC ACID TRANSPORTER PROTEIN HOMOLOG"/>
    <property type="match status" value="1"/>
</dbReference>
<feature type="region of interest" description="Disordered" evidence="5">
    <location>
        <begin position="429"/>
        <end position="471"/>
    </location>
</feature>
<keyword evidence="3 6" id="KW-1133">Transmembrane helix</keyword>
<dbReference type="Proteomes" id="UP001595909">
    <property type="component" value="Unassembled WGS sequence"/>
</dbReference>
<feature type="transmembrane region" description="Helical" evidence="6">
    <location>
        <begin position="356"/>
        <end position="378"/>
    </location>
</feature>